<protein>
    <submittedName>
        <fullName evidence="2">Uncharacterized protein</fullName>
    </submittedName>
</protein>
<feature type="non-terminal residue" evidence="2">
    <location>
        <position position="305"/>
    </location>
</feature>
<dbReference type="EMBL" id="BPLR01013712">
    <property type="protein sequence ID" value="GIY63184.1"/>
    <property type="molecule type" value="Genomic_DNA"/>
</dbReference>
<dbReference type="AlphaFoldDB" id="A0AAV4V0G4"/>
<dbReference type="Proteomes" id="UP001054945">
    <property type="component" value="Unassembled WGS sequence"/>
</dbReference>
<evidence type="ECO:0000256" key="1">
    <source>
        <dbReference type="SAM" id="SignalP"/>
    </source>
</evidence>
<accession>A0AAV4V0G4</accession>
<dbReference type="Gene3D" id="3.15.10.50">
    <property type="match status" value="1"/>
</dbReference>
<keyword evidence="1" id="KW-0732">Signal</keyword>
<name>A0AAV4V0G4_CAEEX</name>
<sequence>MLLLLATIVAVLCNAEGFTPQDANEYIDNVLSGKFADEIEYSRLDPYKFPEINIDLISKRIWDNKAQLNKGLLHHVSTVKRINDCSVPHWTSANVTFICTLGFNKLVLNYTANVTYDNIQLGFYPTTSITGTMITIQVSTSKYENIPSLRLLIINNVGEMLVTSRMISVGDVSQIVGPPIRDAIVKTGTTERKENMRFIPIILFVSAFAFASGDKLGDAVKYMDEVLSVYVPWAVESAGLDLYEMPNFSLNSQNRSSDGAVTNIKVMYHSGNLTGLQTVNRKSCQEPSWSSGNISVVCNIVLPKI</sequence>
<gene>
    <name evidence="2" type="ORF">CEXT_606591</name>
</gene>
<evidence type="ECO:0000313" key="2">
    <source>
        <dbReference type="EMBL" id="GIY63184.1"/>
    </source>
</evidence>
<reference evidence="2 3" key="1">
    <citation type="submission" date="2021-06" db="EMBL/GenBank/DDBJ databases">
        <title>Caerostris extrusa draft genome.</title>
        <authorList>
            <person name="Kono N."/>
            <person name="Arakawa K."/>
        </authorList>
    </citation>
    <scope>NUCLEOTIDE SEQUENCE [LARGE SCALE GENOMIC DNA]</scope>
</reference>
<comment type="caution">
    <text evidence="2">The sequence shown here is derived from an EMBL/GenBank/DDBJ whole genome shotgun (WGS) entry which is preliminary data.</text>
</comment>
<evidence type="ECO:0000313" key="3">
    <source>
        <dbReference type="Proteomes" id="UP001054945"/>
    </source>
</evidence>
<feature type="signal peptide" evidence="1">
    <location>
        <begin position="1"/>
        <end position="17"/>
    </location>
</feature>
<proteinExistence type="predicted"/>
<organism evidence="2 3">
    <name type="scientific">Caerostris extrusa</name>
    <name type="common">Bark spider</name>
    <name type="synonym">Caerostris bankana</name>
    <dbReference type="NCBI Taxonomy" id="172846"/>
    <lineage>
        <taxon>Eukaryota</taxon>
        <taxon>Metazoa</taxon>
        <taxon>Ecdysozoa</taxon>
        <taxon>Arthropoda</taxon>
        <taxon>Chelicerata</taxon>
        <taxon>Arachnida</taxon>
        <taxon>Araneae</taxon>
        <taxon>Araneomorphae</taxon>
        <taxon>Entelegynae</taxon>
        <taxon>Araneoidea</taxon>
        <taxon>Araneidae</taxon>
        <taxon>Caerostris</taxon>
    </lineage>
</organism>
<feature type="chain" id="PRO_5043910126" evidence="1">
    <location>
        <begin position="18"/>
        <end position="305"/>
    </location>
</feature>
<keyword evidence="3" id="KW-1185">Reference proteome</keyword>
<dbReference type="InterPro" id="IPR038602">
    <property type="entry name" value="Mite_allergen_7_sf"/>
</dbReference>